<dbReference type="PANTHER" id="PTHR11017:SF544">
    <property type="entry name" value="ADP-RIBOSYL CYCLASE_CYCLIC ADP-RIBOSE HYDROLASE"/>
    <property type="match status" value="1"/>
</dbReference>
<evidence type="ECO:0000256" key="1">
    <source>
        <dbReference type="ARBA" id="ARBA00022737"/>
    </source>
</evidence>
<dbReference type="Proteomes" id="UP001177003">
    <property type="component" value="Chromosome 2"/>
</dbReference>
<protein>
    <recommendedName>
        <fullName evidence="2">Disease resistance protein Roq1-like winged-helix domain-containing protein</fullName>
    </recommendedName>
</protein>
<name>A0AA35VXV7_LACSI</name>
<dbReference type="EMBL" id="OX465078">
    <property type="protein sequence ID" value="CAI9270672.1"/>
    <property type="molecule type" value="Genomic_DNA"/>
</dbReference>
<dbReference type="Pfam" id="PF23282">
    <property type="entry name" value="WHD_ROQ1"/>
    <property type="match status" value="1"/>
</dbReference>
<dbReference type="AlphaFoldDB" id="A0AA35VXV7"/>
<sequence length="124" mass="14461">MKGWPKADAIRALESCGFHARIILRVLEQKSLIIVSLDQRLGMHDHIEEMGQNIVRRSNPDEPIRLGDDLVNEATRVITLRKFSWPIKDNLCFGNMKKLRLLDVVYPFDNLFEVYQNFQNPLLL</sequence>
<feature type="domain" description="Disease resistance protein Roq1-like winged-helix" evidence="2">
    <location>
        <begin position="11"/>
        <end position="57"/>
    </location>
</feature>
<evidence type="ECO:0000313" key="3">
    <source>
        <dbReference type="EMBL" id="CAI9270672.1"/>
    </source>
</evidence>
<organism evidence="3 4">
    <name type="scientific">Lactuca saligna</name>
    <name type="common">Willowleaf lettuce</name>
    <dbReference type="NCBI Taxonomy" id="75948"/>
    <lineage>
        <taxon>Eukaryota</taxon>
        <taxon>Viridiplantae</taxon>
        <taxon>Streptophyta</taxon>
        <taxon>Embryophyta</taxon>
        <taxon>Tracheophyta</taxon>
        <taxon>Spermatophyta</taxon>
        <taxon>Magnoliopsida</taxon>
        <taxon>eudicotyledons</taxon>
        <taxon>Gunneridae</taxon>
        <taxon>Pentapetalae</taxon>
        <taxon>asterids</taxon>
        <taxon>campanulids</taxon>
        <taxon>Asterales</taxon>
        <taxon>Asteraceae</taxon>
        <taxon>Cichorioideae</taxon>
        <taxon>Cichorieae</taxon>
        <taxon>Lactucinae</taxon>
        <taxon>Lactuca</taxon>
    </lineage>
</organism>
<dbReference type="PANTHER" id="PTHR11017">
    <property type="entry name" value="LEUCINE-RICH REPEAT-CONTAINING PROTEIN"/>
    <property type="match status" value="1"/>
</dbReference>
<dbReference type="GO" id="GO:0006952">
    <property type="term" value="P:defense response"/>
    <property type="evidence" value="ECO:0007669"/>
    <property type="project" value="InterPro"/>
</dbReference>
<accession>A0AA35VXV7</accession>
<keyword evidence="4" id="KW-1185">Reference proteome</keyword>
<dbReference type="InterPro" id="IPR044974">
    <property type="entry name" value="Disease_R_plants"/>
</dbReference>
<dbReference type="InterPro" id="IPR058192">
    <property type="entry name" value="WHD_ROQ1-like"/>
</dbReference>
<evidence type="ECO:0000313" key="4">
    <source>
        <dbReference type="Proteomes" id="UP001177003"/>
    </source>
</evidence>
<keyword evidence="1" id="KW-0677">Repeat</keyword>
<proteinExistence type="predicted"/>
<reference evidence="3" key="1">
    <citation type="submission" date="2023-04" db="EMBL/GenBank/DDBJ databases">
        <authorList>
            <person name="Vijverberg K."/>
            <person name="Xiong W."/>
            <person name="Schranz E."/>
        </authorList>
    </citation>
    <scope>NUCLEOTIDE SEQUENCE</scope>
</reference>
<evidence type="ECO:0000259" key="2">
    <source>
        <dbReference type="Pfam" id="PF23282"/>
    </source>
</evidence>
<gene>
    <name evidence="3" type="ORF">LSALG_LOCUS10971</name>
</gene>